<accession>A0AAV4M9K6</accession>
<protein>
    <submittedName>
        <fullName evidence="1">Uncharacterized protein</fullName>
    </submittedName>
</protein>
<proteinExistence type="predicted"/>
<reference evidence="1 2" key="1">
    <citation type="submission" date="2021-06" db="EMBL/GenBank/DDBJ databases">
        <title>Caerostris extrusa draft genome.</title>
        <authorList>
            <person name="Kono N."/>
            <person name="Arakawa K."/>
        </authorList>
    </citation>
    <scope>NUCLEOTIDE SEQUENCE [LARGE SCALE GENOMIC DNA]</scope>
</reference>
<evidence type="ECO:0000313" key="2">
    <source>
        <dbReference type="Proteomes" id="UP001054945"/>
    </source>
</evidence>
<name>A0AAV4M9K6_CAEEX</name>
<dbReference type="AlphaFoldDB" id="A0AAV4M9K6"/>
<sequence>MSTYYNDNLCHLGRIYPKFEKRNDLAVSKQTTKTRVIKIYSIRTRDPLRQRKEISSTPKRDETSFPSCYPFPLKLFNPTCISMQTAY</sequence>
<dbReference type="Proteomes" id="UP001054945">
    <property type="component" value="Unassembled WGS sequence"/>
</dbReference>
<keyword evidence="2" id="KW-1185">Reference proteome</keyword>
<organism evidence="1 2">
    <name type="scientific">Caerostris extrusa</name>
    <name type="common">Bark spider</name>
    <name type="synonym">Caerostris bankana</name>
    <dbReference type="NCBI Taxonomy" id="172846"/>
    <lineage>
        <taxon>Eukaryota</taxon>
        <taxon>Metazoa</taxon>
        <taxon>Ecdysozoa</taxon>
        <taxon>Arthropoda</taxon>
        <taxon>Chelicerata</taxon>
        <taxon>Arachnida</taxon>
        <taxon>Araneae</taxon>
        <taxon>Araneomorphae</taxon>
        <taxon>Entelegynae</taxon>
        <taxon>Araneoidea</taxon>
        <taxon>Araneidae</taxon>
        <taxon>Caerostris</taxon>
    </lineage>
</organism>
<gene>
    <name evidence="1" type="ORF">CEXT_686931</name>
</gene>
<dbReference type="EMBL" id="BPLR01019503">
    <property type="protein sequence ID" value="GIX68568.1"/>
    <property type="molecule type" value="Genomic_DNA"/>
</dbReference>
<evidence type="ECO:0000313" key="1">
    <source>
        <dbReference type="EMBL" id="GIX68568.1"/>
    </source>
</evidence>
<comment type="caution">
    <text evidence="1">The sequence shown here is derived from an EMBL/GenBank/DDBJ whole genome shotgun (WGS) entry which is preliminary data.</text>
</comment>